<reference evidence="15" key="2">
    <citation type="journal article" date="2020" name="BMC">
        <title>Leishmania infection induces a limited differential gene expression in the sand fly midgut.</title>
        <authorList>
            <person name="Coutinho-Abreu I.V."/>
            <person name="Serafim T.D."/>
            <person name="Meneses C."/>
            <person name="Kamhawi S."/>
            <person name="Oliveira F."/>
            <person name="Valenzuela J.G."/>
        </authorList>
    </citation>
    <scope>NUCLEOTIDE SEQUENCE</scope>
    <source>
        <strain evidence="15">Jacobina</strain>
        <tissue evidence="15">Midgut</tissue>
    </source>
</reference>
<dbReference type="InterPro" id="IPR038577">
    <property type="entry name" value="GT10-like_C_sf"/>
</dbReference>
<dbReference type="EMBL" id="AJWK01014233">
    <property type="status" value="NOT_ANNOTATED_CDS"/>
    <property type="molecule type" value="Genomic_DNA"/>
</dbReference>
<dbReference type="PANTHER" id="PTHR48438">
    <property type="entry name" value="ALPHA-(1,3)-FUCOSYLTRANSFERASE C-RELATED"/>
    <property type="match status" value="1"/>
</dbReference>
<dbReference type="Gene3D" id="3.40.50.11660">
    <property type="entry name" value="Glycosyl transferase family 10, C-terminal domain"/>
    <property type="match status" value="1"/>
</dbReference>
<reference evidence="16" key="3">
    <citation type="submission" date="2020-05" db="UniProtKB">
        <authorList>
            <consortium name="EnsemblMetazoa"/>
        </authorList>
    </citation>
    <scope>IDENTIFICATION</scope>
    <source>
        <strain evidence="16">Jacobina</strain>
    </source>
</reference>
<dbReference type="Pfam" id="PF00852">
    <property type="entry name" value="Glyco_transf_10"/>
    <property type="match status" value="1"/>
</dbReference>
<protein>
    <recommendedName>
        <fullName evidence="12">Fucosyltransferase</fullName>
        <ecNumber evidence="12">2.4.1.-</ecNumber>
    </recommendedName>
</protein>
<keyword evidence="6 12" id="KW-0812">Transmembrane</keyword>
<dbReference type="SUPFAM" id="SSF53756">
    <property type="entry name" value="UDP-Glycosyltransferase/glycogen phosphorylase"/>
    <property type="match status" value="1"/>
</dbReference>
<evidence type="ECO:0000256" key="10">
    <source>
        <dbReference type="ARBA" id="ARBA00023136"/>
    </source>
</evidence>
<dbReference type="InterPro" id="IPR001503">
    <property type="entry name" value="Glyco_trans_10"/>
</dbReference>
<organism evidence="16 17">
    <name type="scientific">Lutzomyia longipalpis</name>
    <name type="common">Sand fly</name>
    <dbReference type="NCBI Taxonomy" id="7200"/>
    <lineage>
        <taxon>Eukaryota</taxon>
        <taxon>Metazoa</taxon>
        <taxon>Ecdysozoa</taxon>
        <taxon>Arthropoda</taxon>
        <taxon>Hexapoda</taxon>
        <taxon>Insecta</taxon>
        <taxon>Pterygota</taxon>
        <taxon>Neoptera</taxon>
        <taxon>Endopterygota</taxon>
        <taxon>Diptera</taxon>
        <taxon>Nematocera</taxon>
        <taxon>Psychodoidea</taxon>
        <taxon>Psychodidae</taxon>
        <taxon>Lutzomyia</taxon>
        <taxon>Lutzomyia</taxon>
    </lineage>
</organism>
<evidence type="ECO:0000313" key="15">
    <source>
        <dbReference type="EMBL" id="MBC1173925.1"/>
    </source>
</evidence>
<keyword evidence="17" id="KW-1185">Reference proteome</keyword>
<evidence type="ECO:0000256" key="4">
    <source>
        <dbReference type="ARBA" id="ARBA00022676"/>
    </source>
</evidence>
<evidence type="ECO:0000256" key="9">
    <source>
        <dbReference type="ARBA" id="ARBA00023034"/>
    </source>
</evidence>
<evidence type="ECO:0000256" key="7">
    <source>
        <dbReference type="ARBA" id="ARBA00022968"/>
    </source>
</evidence>
<evidence type="ECO:0000259" key="14">
    <source>
        <dbReference type="Pfam" id="PF17039"/>
    </source>
</evidence>
<dbReference type="AlphaFoldDB" id="A0A1B0EUU0"/>
<sequence>MYILTPQQNSLEQSVEKVKPIFILLYETPTWMQRLKVLGVSDCVVTADKNYLPDIEQFDALVFSGSDNWAAEEVFPKKRSPHQYYVFADLESPFYTMHKFSMNPLEEIYNLTMTYRRDSDIYWPYGFITDQKIQYVDDLQAPKWKSPVFDDNASNIALERVKTKTRLAAWFVSNCKPASKRHNLVKVLQKHIGIDVYGKCGNFTCDIKDSNHCYEMVEEKYFFYFSFENSLCKDYLTEKVFNVMKYNVVPVVYGGANYSHHLPPHSYIDANDFATATELANYLKYLASNPHEYVKYFWWKTHYRTVSTVKSYSNLCKKLHEYITESRMGQFTRTYRDINSWFNVGQCTQPRIKMN</sequence>
<dbReference type="VEuPathDB" id="VectorBase:LLOJ004567"/>
<comment type="similarity">
    <text evidence="3 12">Belongs to the glycosyltransferase 10 family.</text>
</comment>
<dbReference type="UniPathway" id="UPA00378"/>
<evidence type="ECO:0000256" key="11">
    <source>
        <dbReference type="ARBA" id="ARBA00023180"/>
    </source>
</evidence>
<proteinExistence type="inferred from homology"/>
<dbReference type="GO" id="GO:0032580">
    <property type="term" value="C:Golgi cisterna membrane"/>
    <property type="evidence" value="ECO:0007669"/>
    <property type="project" value="UniProtKB-SubCell"/>
</dbReference>
<dbReference type="GO" id="GO:0008417">
    <property type="term" value="F:fucosyltransferase activity"/>
    <property type="evidence" value="ECO:0007669"/>
    <property type="project" value="InterPro"/>
</dbReference>
<accession>A0A1B0EUU0</accession>
<evidence type="ECO:0000256" key="1">
    <source>
        <dbReference type="ARBA" id="ARBA00004447"/>
    </source>
</evidence>
<evidence type="ECO:0000256" key="6">
    <source>
        <dbReference type="ARBA" id="ARBA00022692"/>
    </source>
</evidence>
<keyword evidence="11" id="KW-0325">Glycoprotein</keyword>
<dbReference type="VEuPathDB" id="VectorBase:LLONM1_000317"/>
<evidence type="ECO:0000256" key="8">
    <source>
        <dbReference type="ARBA" id="ARBA00022989"/>
    </source>
</evidence>
<reference evidence="17" key="1">
    <citation type="submission" date="2012-05" db="EMBL/GenBank/DDBJ databases">
        <title>Whole Genome Assembly of Lutzomyia longipalpis.</title>
        <authorList>
            <person name="Richards S."/>
            <person name="Qu C."/>
            <person name="Dillon R."/>
            <person name="Worley K."/>
            <person name="Scherer S."/>
            <person name="Batterton M."/>
            <person name="Taylor A."/>
            <person name="Hawes A."/>
            <person name="Hernandez B."/>
            <person name="Kovar C."/>
            <person name="Mandapat C."/>
            <person name="Pham C."/>
            <person name="Qu C."/>
            <person name="Jing C."/>
            <person name="Bess C."/>
            <person name="Bandaranaike D."/>
            <person name="Ngo D."/>
            <person name="Ongeri F."/>
            <person name="Arias F."/>
            <person name="Lara F."/>
            <person name="Weissenberger G."/>
            <person name="Kamau G."/>
            <person name="Han H."/>
            <person name="Shen H."/>
            <person name="Dinh H."/>
            <person name="Khalil I."/>
            <person name="Jones J."/>
            <person name="Shafer J."/>
            <person name="Jayaseelan J."/>
            <person name="Quiroz J."/>
            <person name="Blankenburg K."/>
            <person name="Nguyen L."/>
            <person name="Jackson L."/>
            <person name="Francisco L."/>
            <person name="Tang L.-Y."/>
            <person name="Pu L.-L."/>
            <person name="Perales L."/>
            <person name="Lorensuhewa L."/>
            <person name="Munidasa M."/>
            <person name="Coyle M."/>
            <person name="Taylor M."/>
            <person name="Puazo M."/>
            <person name="Firestine M."/>
            <person name="Scheel M."/>
            <person name="Javaid M."/>
            <person name="Wang M."/>
            <person name="Li M."/>
            <person name="Tabassum N."/>
            <person name="Saada N."/>
            <person name="Osuji N."/>
            <person name="Aqrawi P."/>
            <person name="Fu Q."/>
            <person name="Thornton R."/>
            <person name="Raj R."/>
            <person name="Goodspeed R."/>
            <person name="Mata R."/>
            <person name="Najjar R."/>
            <person name="Gubbala S."/>
            <person name="Lee S."/>
            <person name="Denson S."/>
            <person name="Patil S."/>
            <person name="Macmil S."/>
            <person name="Qi S."/>
            <person name="Matskevitch T."/>
            <person name="Palculict T."/>
            <person name="Mathew T."/>
            <person name="Vee V."/>
            <person name="Velamala V."/>
            <person name="Korchina V."/>
            <person name="Cai W."/>
            <person name="Liu W."/>
            <person name="Dai W."/>
            <person name="Zou X."/>
            <person name="Zhu Y."/>
            <person name="Zhang Y."/>
            <person name="Wu Y.-Q."/>
            <person name="Xin Y."/>
            <person name="Nazarath L."/>
            <person name="Kovar C."/>
            <person name="Han Y."/>
            <person name="Muzny D."/>
            <person name="Gibbs R."/>
        </authorList>
    </citation>
    <scope>NUCLEOTIDE SEQUENCE [LARGE SCALE GENOMIC DNA]</scope>
    <source>
        <strain evidence="17">Jacobina</strain>
    </source>
</reference>
<dbReference type="FunFam" id="3.40.50.11660:FF:000006">
    <property type="entry name" value="Alpha-(1,3)-fucosyltransferase C"/>
    <property type="match status" value="1"/>
</dbReference>
<dbReference type="InterPro" id="IPR055270">
    <property type="entry name" value="Glyco_tran_10_C"/>
</dbReference>
<comment type="pathway">
    <text evidence="2">Protein modification; protein glycosylation.</text>
</comment>
<keyword evidence="8" id="KW-1133">Transmembrane helix</keyword>
<name>A0A1B0EUU0_LUTLO</name>
<evidence type="ECO:0000259" key="13">
    <source>
        <dbReference type="Pfam" id="PF00852"/>
    </source>
</evidence>
<dbReference type="EnsemblMetazoa" id="LLOJ004567-RA">
    <property type="protein sequence ID" value="LLOJ004567-PA"/>
    <property type="gene ID" value="LLOJ004567"/>
</dbReference>
<keyword evidence="10" id="KW-0472">Membrane</keyword>
<dbReference type="Pfam" id="PF17039">
    <property type="entry name" value="Glyco_tran_10_N"/>
    <property type="match status" value="1"/>
</dbReference>
<evidence type="ECO:0000313" key="17">
    <source>
        <dbReference type="Proteomes" id="UP000092461"/>
    </source>
</evidence>
<feature type="domain" description="Fucosyltransferase C-terminal" evidence="13">
    <location>
        <begin position="162"/>
        <end position="341"/>
    </location>
</feature>
<dbReference type="InterPro" id="IPR031481">
    <property type="entry name" value="Glyco_tran_10_N"/>
</dbReference>
<dbReference type="EC" id="2.4.1.-" evidence="12"/>
<keyword evidence="4 12" id="KW-0328">Glycosyltransferase</keyword>
<keyword evidence="5 12" id="KW-0808">Transferase</keyword>
<evidence type="ECO:0000256" key="12">
    <source>
        <dbReference type="RuleBase" id="RU003832"/>
    </source>
</evidence>
<feature type="domain" description="Fucosyltransferase N-terminal" evidence="14">
    <location>
        <begin position="22"/>
        <end position="126"/>
    </location>
</feature>
<evidence type="ECO:0000256" key="5">
    <source>
        <dbReference type="ARBA" id="ARBA00022679"/>
    </source>
</evidence>
<evidence type="ECO:0000256" key="2">
    <source>
        <dbReference type="ARBA" id="ARBA00004922"/>
    </source>
</evidence>
<evidence type="ECO:0000313" key="16">
    <source>
        <dbReference type="EnsemblMetazoa" id="LLOJ004567-PA"/>
    </source>
</evidence>
<dbReference type="PANTHER" id="PTHR48438:SF1">
    <property type="entry name" value="ALPHA-(1,3)-FUCOSYLTRANSFERASE C-RELATED"/>
    <property type="match status" value="1"/>
</dbReference>
<keyword evidence="9 12" id="KW-0333">Golgi apparatus</keyword>
<dbReference type="Proteomes" id="UP000092461">
    <property type="component" value="Unassembled WGS sequence"/>
</dbReference>
<keyword evidence="7" id="KW-0735">Signal-anchor</keyword>
<dbReference type="EMBL" id="GITU01005222">
    <property type="protein sequence ID" value="MBC1173925.1"/>
    <property type="molecule type" value="Transcribed_RNA"/>
</dbReference>
<comment type="subcellular location">
    <subcellularLocation>
        <location evidence="1 12">Golgi apparatus</location>
        <location evidence="1 12">Golgi stack membrane</location>
        <topology evidence="1 12">Single-pass type II membrane protein</topology>
    </subcellularLocation>
</comment>
<evidence type="ECO:0000256" key="3">
    <source>
        <dbReference type="ARBA" id="ARBA00008919"/>
    </source>
</evidence>